<accession>A0A1H5I4X4</accession>
<evidence type="ECO:0000313" key="1">
    <source>
        <dbReference type="EMBL" id="SEE34971.1"/>
    </source>
</evidence>
<name>A0A1H5I4X4_9PSED</name>
<proteinExistence type="predicted"/>
<dbReference type="RefSeq" id="WP_084318672.1">
    <property type="nucleotide sequence ID" value="NZ_FNTY01000002.1"/>
</dbReference>
<dbReference type="AlphaFoldDB" id="A0A1H5I4X4"/>
<dbReference type="EMBL" id="FNTY01000002">
    <property type="protein sequence ID" value="SEE34971.1"/>
    <property type="molecule type" value="Genomic_DNA"/>
</dbReference>
<reference evidence="1 2" key="1">
    <citation type="submission" date="2016-10" db="EMBL/GenBank/DDBJ databases">
        <authorList>
            <person name="de Groot N.N."/>
        </authorList>
    </citation>
    <scope>NUCLEOTIDE SEQUENCE [LARGE SCALE GENOMIC DNA]</scope>
    <source>
        <strain evidence="1 2">BS3662</strain>
    </source>
</reference>
<protein>
    <recommendedName>
        <fullName evidence="3">Oxygen-regulated invasion protein OrgB</fullName>
    </recommendedName>
</protein>
<organism evidence="1 2">
    <name type="scientific">Pseudomonas migulae</name>
    <dbReference type="NCBI Taxonomy" id="78543"/>
    <lineage>
        <taxon>Bacteria</taxon>
        <taxon>Pseudomonadati</taxon>
        <taxon>Pseudomonadota</taxon>
        <taxon>Gammaproteobacteria</taxon>
        <taxon>Pseudomonadales</taxon>
        <taxon>Pseudomonadaceae</taxon>
        <taxon>Pseudomonas</taxon>
    </lineage>
</organism>
<dbReference type="Proteomes" id="UP000198985">
    <property type="component" value="Unassembled WGS sequence"/>
</dbReference>
<sequence>MLDSIRTLTDVPASSDAHVARADLIAARQRRSLQQQAQRRARECVEQAQSEAEAIRAQAFQEGYASGILRAAENLANGLFESQALGRQLRKDLAQAAGQLLRELLARVEWLDEMLERWLAEQPDTEALLQVVLPSRCRAHGQALRQRLQRLWPGALVLDYQPEERYVFRLADQLLEFDIESVCQRLEPQLLARLGSLPESVRYLDQASKKLLGELCSGFGVAPVPANGGAA</sequence>
<gene>
    <name evidence="1" type="ORF">SAMN04490194_1880</name>
</gene>
<evidence type="ECO:0000313" key="2">
    <source>
        <dbReference type="Proteomes" id="UP000198985"/>
    </source>
</evidence>
<evidence type="ECO:0008006" key="3">
    <source>
        <dbReference type="Google" id="ProtNLM"/>
    </source>
</evidence>